<dbReference type="Ensembl" id="ENSGWIT00000056389.1">
    <property type="protein sequence ID" value="ENSGWIP00000052240.1"/>
    <property type="gene ID" value="ENSGWIG00000025233.1"/>
</dbReference>
<reference evidence="1" key="2">
    <citation type="submission" date="2025-08" db="UniProtKB">
        <authorList>
            <consortium name="Ensembl"/>
        </authorList>
    </citation>
    <scope>IDENTIFICATION</scope>
</reference>
<protein>
    <recommendedName>
        <fullName evidence="3">DZIP3-like HEPN domain-containing protein</fullName>
    </recommendedName>
</protein>
<dbReference type="PANTHER" id="PTHR35083:SF2">
    <property type="entry name" value="CHROMOSOME 17 CXORF38 HOMOLOG"/>
    <property type="match status" value="1"/>
</dbReference>
<dbReference type="Pfam" id="PF15112">
    <property type="entry name" value="DUF4559"/>
    <property type="match status" value="1"/>
</dbReference>
<sequence length="314" mass="35878">MELTELCYRLNDGGYKNWLKAGRCLVILKEGLHPFTDRHMRDFHGFLLHHNAVLHNTCGTSCRPRANKLPSLCTACSEWQKVILKHHREPGATIHWNNCFPPDWRTHHWELAKAYMPRGQAKVQRADQCDAAALLNLIHFCKGFHSVDPTLVREVIRFRNELMHSSDLRMTDKWMSHFQNTVKLFVEQLSSVPQIEAVGRQIDEMLNLDLSICVYGEDHLDSSGLLDKVVYESASQSQPNADLIIQWEAELLQETLQEFLHTSAADGDDEEEDTAKTLDTGRLKQLGGFLESSKDLGERFSTELQVINSLDEAV</sequence>
<organism evidence="1 2">
    <name type="scientific">Gouania willdenowi</name>
    <name type="common">Blunt-snouted clingfish</name>
    <name type="synonym">Lepadogaster willdenowi</name>
    <dbReference type="NCBI Taxonomy" id="441366"/>
    <lineage>
        <taxon>Eukaryota</taxon>
        <taxon>Metazoa</taxon>
        <taxon>Chordata</taxon>
        <taxon>Craniata</taxon>
        <taxon>Vertebrata</taxon>
        <taxon>Euteleostomi</taxon>
        <taxon>Actinopterygii</taxon>
        <taxon>Neopterygii</taxon>
        <taxon>Teleostei</taxon>
        <taxon>Neoteleostei</taxon>
        <taxon>Acanthomorphata</taxon>
        <taxon>Ovalentaria</taxon>
        <taxon>Blenniimorphae</taxon>
        <taxon>Blenniiformes</taxon>
        <taxon>Gobiesocoidei</taxon>
        <taxon>Gobiesocidae</taxon>
        <taxon>Gobiesocinae</taxon>
        <taxon>Gouania</taxon>
    </lineage>
</organism>
<dbReference type="PANTHER" id="PTHR35083">
    <property type="entry name" value="RGD1565685 PROTEIN"/>
    <property type="match status" value="1"/>
</dbReference>
<name>A0A8C5I1C3_GOUWI</name>
<accession>A0A8C5I1C3</accession>
<reference evidence="1" key="1">
    <citation type="submission" date="2020-06" db="EMBL/GenBank/DDBJ databases">
        <authorList>
            <consortium name="Wellcome Sanger Institute Data Sharing"/>
        </authorList>
    </citation>
    <scope>NUCLEOTIDE SEQUENCE [LARGE SCALE GENOMIC DNA]</scope>
</reference>
<gene>
    <name evidence="1" type="primary">c17hxorf38</name>
</gene>
<reference evidence="1" key="3">
    <citation type="submission" date="2025-09" db="UniProtKB">
        <authorList>
            <consortium name="Ensembl"/>
        </authorList>
    </citation>
    <scope>IDENTIFICATION</scope>
</reference>
<keyword evidence="2" id="KW-1185">Reference proteome</keyword>
<dbReference type="AlphaFoldDB" id="A0A8C5I1C3"/>
<dbReference type="Proteomes" id="UP000694680">
    <property type="component" value="Chromosome 17"/>
</dbReference>
<evidence type="ECO:0008006" key="3">
    <source>
        <dbReference type="Google" id="ProtNLM"/>
    </source>
</evidence>
<evidence type="ECO:0000313" key="1">
    <source>
        <dbReference type="Ensembl" id="ENSGWIP00000052240.1"/>
    </source>
</evidence>
<evidence type="ECO:0000313" key="2">
    <source>
        <dbReference type="Proteomes" id="UP000694680"/>
    </source>
</evidence>
<dbReference type="OrthoDB" id="9934809at2759"/>
<proteinExistence type="predicted"/>
<dbReference type="InterPro" id="IPR027897">
    <property type="entry name" value="DUF4559"/>
</dbReference>